<accession>A0A418YMV7</accession>
<dbReference type="AlphaFoldDB" id="A0A418YMV7"/>
<dbReference type="Pfam" id="PF13683">
    <property type="entry name" value="rve_3"/>
    <property type="match status" value="1"/>
</dbReference>
<organism evidence="3 4">
    <name type="scientific">Sphingobium terrigena</name>
    <dbReference type="NCBI Taxonomy" id="2304063"/>
    <lineage>
        <taxon>Bacteria</taxon>
        <taxon>Pseudomonadati</taxon>
        <taxon>Pseudomonadota</taxon>
        <taxon>Alphaproteobacteria</taxon>
        <taxon>Sphingomonadales</taxon>
        <taxon>Sphingomonadaceae</taxon>
        <taxon>Sphingobium</taxon>
    </lineage>
</organism>
<sequence>MPGKPQQTDYVESFHGHLRDECLN</sequence>
<proteinExistence type="predicted"/>
<evidence type="ECO:0000313" key="3">
    <source>
        <dbReference type="EMBL" id="RJG52507.1"/>
    </source>
</evidence>
<evidence type="ECO:0000259" key="2">
    <source>
        <dbReference type="Pfam" id="PF13683"/>
    </source>
</evidence>
<dbReference type="GO" id="GO:0015074">
    <property type="term" value="P:DNA integration"/>
    <property type="evidence" value="ECO:0007669"/>
    <property type="project" value="InterPro"/>
</dbReference>
<evidence type="ECO:0000313" key="4">
    <source>
        <dbReference type="Proteomes" id="UP000283469"/>
    </source>
</evidence>
<gene>
    <name evidence="3" type="ORF">D0Z70_20045</name>
</gene>
<protein>
    <recommendedName>
        <fullName evidence="2">Integrase catalytic domain-containing protein</fullName>
    </recommendedName>
</protein>
<feature type="compositionally biased region" description="Polar residues" evidence="1">
    <location>
        <begin position="1"/>
        <end position="10"/>
    </location>
</feature>
<evidence type="ECO:0000256" key="1">
    <source>
        <dbReference type="SAM" id="MobiDB-lite"/>
    </source>
</evidence>
<dbReference type="Proteomes" id="UP000283469">
    <property type="component" value="Unassembled WGS sequence"/>
</dbReference>
<dbReference type="InterPro" id="IPR001584">
    <property type="entry name" value="Integrase_cat-core"/>
</dbReference>
<dbReference type="RefSeq" id="WP_119749551.1">
    <property type="nucleotide sequence ID" value="NZ_QVRA01000026.1"/>
</dbReference>
<reference evidence="3 4" key="1">
    <citation type="submission" date="2018-08" db="EMBL/GenBank/DDBJ databases">
        <title>Sphingobium sp. EO9.</title>
        <authorList>
            <person name="Park Y."/>
            <person name="Kim K.H."/>
            <person name="Jeon C.O."/>
        </authorList>
    </citation>
    <scope>NUCLEOTIDE SEQUENCE [LARGE SCALE GENOMIC DNA]</scope>
    <source>
        <strain evidence="3 4">EO9</strain>
    </source>
</reference>
<comment type="caution">
    <text evidence="3">The sequence shown here is derived from an EMBL/GenBank/DDBJ whole genome shotgun (WGS) entry which is preliminary data.</text>
</comment>
<feature type="compositionally biased region" description="Basic and acidic residues" evidence="1">
    <location>
        <begin position="12"/>
        <end position="24"/>
    </location>
</feature>
<feature type="domain" description="Integrase catalytic" evidence="2">
    <location>
        <begin position="2"/>
        <end position="24"/>
    </location>
</feature>
<keyword evidence="4" id="KW-1185">Reference proteome</keyword>
<feature type="region of interest" description="Disordered" evidence="1">
    <location>
        <begin position="1"/>
        <end position="24"/>
    </location>
</feature>
<name>A0A418YMV7_9SPHN</name>
<dbReference type="EMBL" id="QVRA01000026">
    <property type="protein sequence ID" value="RJG52507.1"/>
    <property type="molecule type" value="Genomic_DNA"/>
</dbReference>